<reference evidence="13" key="1">
    <citation type="submission" date="2017-03" db="EMBL/GenBank/DDBJ databases">
        <authorList>
            <person name="Lund M.B."/>
        </authorList>
    </citation>
    <scope>NUCLEOTIDE SEQUENCE [LARGE SCALE GENOMIC DNA]</scope>
</reference>
<dbReference type="GO" id="GO:0005829">
    <property type="term" value="C:cytosol"/>
    <property type="evidence" value="ECO:0007669"/>
    <property type="project" value="TreeGrafter"/>
</dbReference>
<dbReference type="Proteomes" id="UP000219994">
    <property type="component" value="Unassembled WGS sequence"/>
</dbReference>
<gene>
    <name evidence="12" type="ORF">B5766_09550</name>
</gene>
<dbReference type="EMBL" id="NAEP01000045">
    <property type="protein sequence ID" value="PDQ34824.1"/>
    <property type="molecule type" value="Genomic_DNA"/>
</dbReference>
<feature type="binding site" evidence="10">
    <location>
        <position position="167"/>
    </location>
    <ligand>
        <name>substrate</name>
    </ligand>
</feature>
<comment type="catalytic activity">
    <reaction evidence="1 11">
        <text>Hydrolysis of terminal, non-reducing beta-D-glucosyl residues with release of beta-D-glucose.</text>
        <dbReference type="EC" id="3.2.1.21"/>
    </reaction>
</comment>
<evidence type="ECO:0000256" key="1">
    <source>
        <dbReference type="ARBA" id="ARBA00000448"/>
    </source>
</evidence>
<keyword evidence="8" id="KW-0624">Polysaccharide degradation</keyword>
<accession>A0A2A6FPL4</accession>
<dbReference type="Pfam" id="PF00232">
    <property type="entry name" value="Glyco_hydro_1"/>
    <property type="match status" value="1"/>
</dbReference>
<dbReference type="InterPro" id="IPR001360">
    <property type="entry name" value="Glyco_hydro_1"/>
</dbReference>
<evidence type="ECO:0000256" key="9">
    <source>
        <dbReference type="PIRSR" id="PIRSR617736-1"/>
    </source>
</evidence>
<comment type="similarity">
    <text evidence="2 11">Belongs to the glycosyl hydrolase 1 family.</text>
</comment>
<dbReference type="InterPro" id="IPR033132">
    <property type="entry name" value="GH_1_N_CS"/>
</dbReference>
<dbReference type="GO" id="GO:0008422">
    <property type="term" value="F:beta-glucosidase activity"/>
    <property type="evidence" value="ECO:0007669"/>
    <property type="project" value="UniProtKB-EC"/>
</dbReference>
<dbReference type="GO" id="GO:0030245">
    <property type="term" value="P:cellulose catabolic process"/>
    <property type="evidence" value="ECO:0007669"/>
    <property type="project" value="UniProtKB-KW"/>
</dbReference>
<dbReference type="PANTHER" id="PTHR10353">
    <property type="entry name" value="GLYCOSYL HYDROLASE"/>
    <property type="match status" value="1"/>
</dbReference>
<evidence type="ECO:0000256" key="8">
    <source>
        <dbReference type="ARBA" id="ARBA00023326"/>
    </source>
</evidence>
<keyword evidence="5" id="KW-0136">Cellulose degradation</keyword>
<keyword evidence="6" id="KW-0119">Carbohydrate metabolism</keyword>
<dbReference type="InterPro" id="IPR017853">
    <property type="entry name" value="GH"/>
</dbReference>
<organism evidence="12 13">
    <name type="scientific">Candidatus Lumbricidiphila eiseniae</name>
    <dbReference type="NCBI Taxonomy" id="1969409"/>
    <lineage>
        <taxon>Bacteria</taxon>
        <taxon>Bacillati</taxon>
        <taxon>Actinomycetota</taxon>
        <taxon>Actinomycetes</taxon>
        <taxon>Micrococcales</taxon>
        <taxon>Microbacteriaceae</taxon>
        <taxon>Candidatus Lumbricidiphila</taxon>
    </lineage>
</organism>
<feature type="binding site" evidence="10">
    <location>
        <position position="299"/>
    </location>
    <ligand>
        <name>substrate</name>
    </ligand>
</feature>
<feature type="binding site" evidence="10">
    <location>
        <position position="22"/>
    </location>
    <ligand>
        <name>substrate</name>
    </ligand>
</feature>
<evidence type="ECO:0000256" key="7">
    <source>
        <dbReference type="ARBA" id="ARBA00023295"/>
    </source>
</evidence>
<dbReference type="Gene3D" id="3.20.20.80">
    <property type="entry name" value="Glycosidases"/>
    <property type="match status" value="1"/>
</dbReference>
<dbReference type="InterPro" id="IPR017736">
    <property type="entry name" value="Glyco_hydro_1_beta-glucosidase"/>
</dbReference>
<evidence type="ECO:0000256" key="2">
    <source>
        <dbReference type="ARBA" id="ARBA00010838"/>
    </source>
</evidence>
<dbReference type="AlphaFoldDB" id="A0A2A6FPL4"/>
<evidence type="ECO:0000256" key="5">
    <source>
        <dbReference type="ARBA" id="ARBA00023001"/>
    </source>
</evidence>
<evidence type="ECO:0000313" key="13">
    <source>
        <dbReference type="Proteomes" id="UP000219994"/>
    </source>
</evidence>
<feature type="binding site" evidence="10">
    <location>
        <position position="123"/>
    </location>
    <ligand>
        <name>substrate</name>
    </ligand>
</feature>
<dbReference type="EC" id="3.2.1.21" evidence="3 11"/>
<protein>
    <recommendedName>
        <fullName evidence="3 11">Beta-glucosidase</fullName>
        <ecNumber evidence="3 11">3.2.1.21</ecNumber>
    </recommendedName>
</protein>
<evidence type="ECO:0000256" key="6">
    <source>
        <dbReference type="ARBA" id="ARBA00023277"/>
    </source>
</evidence>
<dbReference type="FunFam" id="3.20.20.80:FF:000004">
    <property type="entry name" value="Beta-glucosidase 6-phospho-beta-glucosidase"/>
    <property type="match status" value="1"/>
</dbReference>
<name>A0A2A6FPL4_9MICO</name>
<evidence type="ECO:0000256" key="10">
    <source>
        <dbReference type="PIRSR" id="PIRSR617736-2"/>
    </source>
</evidence>
<dbReference type="NCBIfam" id="TIGR03356">
    <property type="entry name" value="BGL"/>
    <property type="match status" value="1"/>
</dbReference>
<keyword evidence="7 11" id="KW-0326">Glycosidase</keyword>
<feature type="active site" description="Proton donor" evidence="9">
    <location>
        <position position="168"/>
    </location>
</feature>
<evidence type="ECO:0000313" key="12">
    <source>
        <dbReference type="EMBL" id="PDQ34824.1"/>
    </source>
</evidence>
<dbReference type="PANTHER" id="PTHR10353:SF36">
    <property type="entry name" value="LP05116P"/>
    <property type="match status" value="1"/>
</dbReference>
<evidence type="ECO:0000256" key="4">
    <source>
        <dbReference type="ARBA" id="ARBA00022801"/>
    </source>
</evidence>
<sequence>MIMQRSDFGDSFVWGTATAAYQIEGAVSEGGRGPSIWDTFTRKPGAILGGDNGDIADDHYHRVGEDVALLADLGINAYRFSISWPRIQPDGTGPGNRTGLGFYRDLAEQLLAHSITPWVTLYHWDLPQALEDKGGWLKRETAYRFADYSAIVAEELGDIVTNWITLNEPWCSTFLGYASGVHAPGRQVATQSAHAAHHLLLGHGLAVPRIRGAAPEARVGITLNLYSVNPASDSEADRDAARRIDGLSNRFFLDPLFKGTYPTDVIADLDQVDWFTSTTTSTDLDTITAPIDFLGINYYSRHTVAGDSVVSKASAFPGSESVQFIETDAPQTQMGWEIHPDGLIDVLTMAHEKAPQLPLYVTENGSAYEDIVTADGTINDEARTDYLYKHIEACKNAIEREIPLAGYFVWSFIDNFEWAMGYSRRFGIVFVDYATQARTPKRSALWYAGFLGGRLSSG</sequence>
<feature type="binding site" evidence="10">
    <location>
        <begin position="417"/>
        <end position="418"/>
    </location>
    <ligand>
        <name>substrate</name>
    </ligand>
</feature>
<evidence type="ECO:0000256" key="11">
    <source>
        <dbReference type="RuleBase" id="RU361175"/>
    </source>
</evidence>
<evidence type="ECO:0000256" key="3">
    <source>
        <dbReference type="ARBA" id="ARBA00012744"/>
    </source>
</evidence>
<feature type="active site" description="Nucleophile" evidence="9">
    <location>
        <position position="363"/>
    </location>
</feature>
<proteinExistence type="inferred from homology"/>
<comment type="caution">
    <text evidence="12">The sequence shown here is derived from an EMBL/GenBank/DDBJ whole genome shotgun (WGS) entry which is preliminary data.</text>
</comment>
<dbReference type="PROSITE" id="PS00653">
    <property type="entry name" value="GLYCOSYL_HYDROL_F1_2"/>
    <property type="match status" value="1"/>
</dbReference>
<dbReference type="SUPFAM" id="SSF51445">
    <property type="entry name" value="(Trans)glycosidases"/>
    <property type="match status" value="1"/>
</dbReference>
<feature type="binding site" evidence="10">
    <location>
        <position position="410"/>
    </location>
    <ligand>
        <name>substrate</name>
    </ligand>
</feature>
<dbReference type="PRINTS" id="PR00131">
    <property type="entry name" value="GLHYDRLASE1"/>
</dbReference>
<keyword evidence="4 11" id="KW-0378">Hydrolase</keyword>